<evidence type="ECO:0000256" key="3">
    <source>
        <dbReference type="PROSITE-ProRule" id="PRU00267"/>
    </source>
</evidence>
<evidence type="ECO:0000256" key="4">
    <source>
        <dbReference type="SAM" id="MobiDB-lite"/>
    </source>
</evidence>
<feature type="region of interest" description="Disordered" evidence="4">
    <location>
        <begin position="279"/>
        <end position="298"/>
    </location>
</feature>
<protein>
    <submittedName>
        <fullName evidence="6">High mobility group protein</fullName>
    </submittedName>
</protein>
<evidence type="ECO:0000259" key="5">
    <source>
        <dbReference type="PROSITE" id="PS50118"/>
    </source>
</evidence>
<dbReference type="InterPro" id="IPR051965">
    <property type="entry name" value="ChromReg_NeuronalGeneExpr"/>
</dbReference>
<feature type="region of interest" description="Disordered" evidence="4">
    <location>
        <begin position="316"/>
        <end position="339"/>
    </location>
</feature>
<feature type="domain" description="HMG box" evidence="5">
    <location>
        <begin position="153"/>
        <end position="232"/>
    </location>
</feature>
<dbReference type="SUPFAM" id="SSF47095">
    <property type="entry name" value="HMG-box"/>
    <property type="match status" value="1"/>
</dbReference>
<dbReference type="PANTHER" id="PTHR46040:SF3">
    <property type="entry name" value="HIGH MOBILITY GROUP PROTEIN 2"/>
    <property type="match status" value="1"/>
</dbReference>
<feature type="region of interest" description="Disordered" evidence="4">
    <location>
        <begin position="106"/>
        <end position="148"/>
    </location>
</feature>
<accession>Q8IFT7</accession>
<reference evidence="6" key="2">
    <citation type="journal article" date="2003" name="Mol. Biol. Rep.">
        <title>Isolation and characterization of a cDNA encoding a putative high mobility group (HMG)--box protein from stored mRNA in resting cysts of the ciliate Oxytricha (Sterkiella) nova: ciliate macronuclear gene encoding a putative HMG-box protein.</title>
        <authorList>
            <person name="Callejas S."/>
            <person name="Gutierrez J.C."/>
        </authorList>
    </citation>
    <scope>NUCLEOTIDE SEQUENCE</scope>
</reference>
<feature type="compositionally biased region" description="Polar residues" evidence="4">
    <location>
        <begin position="279"/>
        <end position="293"/>
    </location>
</feature>
<dbReference type="Gene3D" id="1.10.30.10">
    <property type="entry name" value="High mobility group box domain"/>
    <property type="match status" value="1"/>
</dbReference>
<reference evidence="6" key="1">
    <citation type="submission" date="2002-09" db="EMBL/GenBank/DDBJ databases">
        <authorList>
            <person name="Gutierrez J."/>
        </authorList>
    </citation>
    <scope>NUCLEOTIDE SEQUENCE</scope>
</reference>
<dbReference type="PROSITE" id="PS50118">
    <property type="entry name" value="HMG_BOX_2"/>
    <property type="match status" value="1"/>
</dbReference>
<evidence type="ECO:0000256" key="1">
    <source>
        <dbReference type="ARBA" id="ARBA00023125"/>
    </source>
</evidence>
<dbReference type="Pfam" id="PF00505">
    <property type="entry name" value="HMG_box"/>
    <property type="match status" value="1"/>
</dbReference>
<dbReference type="EMBL" id="AJ508280">
    <property type="protein sequence ID" value="CAD48137.1"/>
    <property type="molecule type" value="mRNA"/>
</dbReference>
<keyword evidence="1 3" id="KW-0238">DNA-binding</keyword>
<dbReference type="GO" id="GO:0003677">
    <property type="term" value="F:DNA binding"/>
    <property type="evidence" value="ECO:0007669"/>
    <property type="project" value="UniProtKB-UniRule"/>
</dbReference>
<dbReference type="GO" id="GO:0005634">
    <property type="term" value="C:nucleus"/>
    <property type="evidence" value="ECO:0007669"/>
    <property type="project" value="UniProtKB-UniRule"/>
</dbReference>
<dbReference type="SMART" id="SM00398">
    <property type="entry name" value="HMG"/>
    <property type="match status" value="1"/>
</dbReference>
<keyword evidence="2 3" id="KW-0539">Nucleus</keyword>
<dbReference type="InterPro" id="IPR009071">
    <property type="entry name" value="HMG_box_dom"/>
</dbReference>
<name>Q8IFT7_STENO</name>
<dbReference type="PANTHER" id="PTHR46040">
    <property type="entry name" value="HIGH MOBILITY GROUP PROTEIN 2"/>
    <property type="match status" value="1"/>
</dbReference>
<proteinExistence type="evidence at transcript level"/>
<dbReference type="InterPro" id="IPR036910">
    <property type="entry name" value="HMG_box_dom_sf"/>
</dbReference>
<feature type="DNA-binding region" description="HMG box" evidence="3">
    <location>
        <begin position="153"/>
        <end position="232"/>
    </location>
</feature>
<evidence type="ECO:0000313" key="6">
    <source>
        <dbReference type="EMBL" id="CAD48137.1"/>
    </source>
</evidence>
<evidence type="ECO:0000256" key="2">
    <source>
        <dbReference type="ARBA" id="ARBA00023242"/>
    </source>
</evidence>
<organism evidence="6">
    <name type="scientific">Sterkiella nova</name>
    <name type="common">Ciliate</name>
    <name type="synonym">Oxytricha nova</name>
    <dbReference type="NCBI Taxonomy" id="200597"/>
    <lineage>
        <taxon>Eukaryota</taxon>
        <taxon>Sar</taxon>
        <taxon>Alveolata</taxon>
        <taxon>Ciliophora</taxon>
        <taxon>Intramacronucleata</taxon>
        <taxon>Spirotrichea</taxon>
        <taxon>Stichotrichia</taxon>
        <taxon>Sporadotrichida</taxon>
        <taxon>Oxytrichidae</taxon>
        <taxon>Stylonychinae</taxon>
        <taxon>Sterkiella</taxon>
    </lineage>
</organism>
<dbReference type="AlphaFoldDB" id="Q8IFT7"/>
<sequence length="362" mass="41338">MRDACRLAASFFQDLAQVFEGGNPGKNHFPCQCRVFASAWPLALVKDSGTTVAQSFQGKQRWLTADRRPRCRLFSFSWSQTQTKGEGKIREKNEWAVYHRTMSMEDNTMTSEDKGVSQVSTTKSSKASKSEDKGKKKKKKSKDDKDLNGAEVLKKPLTAYMLFNNHRRPTLRNEHPCKIKYLIRHTIELQITDVSKMIGQEWTKLSEDQKRVWNDKAKEERLAYDLKRYGFAKTDQKKESAAAKPVAKEPISKFCLQILIIQQNSYCVNPQQLNIEETQKSSAPVTASSTAQNDKSKKQLQEIYTSKKLINQYRARQNSSSLSSISDDDEDSSNVVNTKKKVIKNQAINKFQQANNDDSDLE</sequence>
<dbReference type="GO" id="GO:0010468">
    <property type="term" value="P:regulation of gene expression"/>
    <property type="evidence" value="ECO:0007669"/>
    <property type="project" value="TreeGrafter"/>
</dbReference>
<gene>
    <name evidence="6" type="primary">hmgb</name>
</gene>